<proteinExistence type="predicted"/>
<dbReference type="InterPro" id="IPR002372">
    <property type="entry name" value="PQQ_rpt_dom"/>
</dbReference>
<name>A0A3E0GXC8_9PSEU</name>
<keyword evidence="3" id="KW-1185">Reference proteome</keyword>
<comment type="caution">
    <text evidence="2">The sequence shown here is derived from an EMBL/GenBank/DDBJ whole genome shotgun (WGS) entry which is preliminary data.</text>
</comment>
<dbReference type="InterPro" id="IPR011047">
    <property type="entry name" value="Quinoprotein_ADH-like_sf"/>
</dbReference>
<protein>
    <submittedName>
        <fullName evidence="2">Putative pyrroloquinoline-quinone binding quinoprotein</fullName>
    </submittedName>
</protein>
<feature type="domain" description="Pyrrolo-quinoline quinone repeat" evidence="1">
    <location>
        <begin position="376"/>
        <end position="477"/>
    </location>
</feature>
<gene>
    <name evidence="2" type="ORF">BCF44_12374</name>
</gene>
<accession>A0A3E0GXC8</accession>
<dbReference type="SMART" id="SM00564">
    <property type="entry name" value="PQQ"/>
    <property type="match status" value="3"/>
</dbReference>
<sequence length="481" mass="48475">MRGLVSREYSADASERRACGPDHTVNMRKALSIGAVLLGALLSVNAVSTAAPNAVPTTAGIGQQARPLAPGDWPTYHKDNGRSGNATDLSPVSTLSTAWHATLDGAVYGQPLVIGTQVLAATEHDTVYSLDAATGAVKWKTNLGAPQPKSGLPCGDIDPLGITSTMAYDQATGRVFALAETNGGHHTLVGINGTTGAVEVRVAAEPPKGSPLAHQQRSALTVQAGRVYIAYGGLLGDCSNYIGSVVSTTTDGKNPLSFAIPTTREGGIWAPGGAVLGGDRLYYSVGNSAAGGGAYDGGDSVTALSTATLGRLDFFAPSQWASDNNSDLDLGSASPAMVGSFVVITGKRPTTYVLRANHLGGIGGQVKTANTCSSFGGTSVVGNTVYLACHSGSAQAVTIAADGTPTVTWTAKQAVFGSPTVGGGAVWIVSGSGVLFALDQTTGAVRSQISVGSVPHFVSPTLSGQRAYVGTMNGVVAVGGA</sequence>
<dbReference type="Gene3D" id="2.140.10.10">
    <property type="entry name" value="Quinoprotein alcohol dehydrogenase-like superfamily"/>
    <property type="match status" value="1"/>
</dbReference>
<organism evidence="2 3">
    <name type="scientific">Kutzneria buriramensis</name>
    <dbReference type="NCBI Taxonomy" id="1045776"/>
    <lineage>
        <taxon>Bacteria</taxon>
        <taxon>Bacillati</taxon>
        <taxon>Actinomycetota</taxon>
        <taxon>Actinomycetes</taxon>
        <taxon>Pseudonocardiales</taxon>
        <taxon>Pseudonocardiaceae</taxon>
        <taxon>Kutzneria</taxon>
    </lineage>
</organism>
<dbReference type="PANTHER" id="PTHR34512:SF30">
    <property type="entry name" value="OUTER MEMBRANE PROTEIN ASSEMBLY FACTOR BAMB"/>
    <property type="match status" value="1"/>
</dbReference>
<evidence type="ECO:0000313" key="3">
    <source>
        <dbReference type="Proteomes" id="UP000256269"/>
    </source>
</evidence>
<dbReference type="Gene3D" id="2.130.10.10">
    <property type="entry name" value="YVTN repeat-like/Quinoprotein amine dehydrogenase"/>
    <property type="match status" value="1"/>
</dbReference>
<dbReference type="OrthoDB" id="9763050at2"/>
<evidence type="ECO:0000313" key="2">
    <source>
        <dbReference type="EMBL" id="REH30716.1"/>
    </source>
</evidence>
<feature type="domain" description="Pyrrolo-quinoline quinone repeat" evidence="1">
    <location>
        <begin position="97"/>
        <end position="230"/>
    </location>
</feature>
<reference evidence="2 3" key="1">
    <citation type="submission" date="2018-08" db="EMBL/GenBank/DDBJ databases">
        <title>Genomic Encyclopedia of Archaeal and Bacterial Type Strains, Phase II (KMG-II): from individual species to whole genera.</title>
        <authorList>
            <person name="Goeker M."/>
        </authorList>
    </citation>
    <scope>NUCLEOTIDE SEQUENCE [LARGE SCALE GENOMIC DNA]</scope>
    <source>
        <strain evidence="2 3">DSM 45791</strain>
    </source>
</reference>
<dbReference type="Proteomes" id="UP000256269">
    <property type="component" value="Unassembled WGS sequence"/>
</dbReference>
<dbReference type="InterPro" id="IPR015943">
    <property type="entry name" value="WD40/YVTN_repeat-like_dom_sf"/>
</dbReference>
<dbReference type="EMBL" id="QUNO01000023">
    <property type="protein sequence ID" value="REH30716.1"/>
    <property type="molecule type" value="Genomic_DNA"/>
</dbReference>
<dbReference type="Pfam" id="PF13360">
    <property type="entry name" value="PQQ_2"/>
    <property type="match status" value="2"/>
</dbReference>
<dbReference type="InterPro" id="IPR018391">
    <property type="entry name" value="PQQ_b-propeller_rpt"/>
</dbReference>
<dbReference type="PANTHER" id="PTHR34512">
    <property type="entry name" value="CELL SURFACE PROTEIN"/>
    <property type="match status" value="1"/>
</dbReference>
<dbReference type="SUPFAM" id="SSF50998">
    <property type="entry name" value="Quinoprotein alcohol dehydrogenase-like"/>
    <property type="match status" value="2"/>
</dbReference>
<evidence type="ECO:0000259" key="1">
    <source>
        <dbReference type="Pfam" id="PF13360"/>
    </source>
</evidence>
<dbReference type="AlphaFoldDB" id="A0A3E0GXC8"/>